<reference evidence="1" key="2">
    <citation type="journal article" date="2022" name="New Phytol.">
        <title>Evolutionary transition to the ectomycorrhizal habit in the genomes of a hyperdiverse lineage of mushroom-forming fungi.</title>
        <authorList>
            <person name="Looney B."/>
            <person name="Miyauchi S."/>
            <person name="Morin E."/>
            <person name="Drula E."/>
            <person name="Courty P.E."/>
            <person name="Kohler A."/>
            <person name="Kuo A."/>
            <person name="LaButti K."/>
            <person name="Pangilinan J."/>
            <person name="Lipzen A."/>
            <person name="Riley R."/>
            <person name="Andreopoulos W."/>
            <person name="He G."/>
            <person name="Johnson J."/>
            <person name="Nolan M."/>
            <person name="Tritt A."/>
            <person name="Barry K.W."/>
            <person name="Grigoriev I.V."/>
            <person name="Nagy L.G."/>
            <person name="Hibbett D."/>
            <person name="Henrissat B."/>
            <person name="Matheny P.B."/>
            <person name="Labbe J."/>
            <person name="Martin F.M."/>
        </authorList>
    </citation>
    <scope>NUCLEOTIDE SEQUENCE</scope>
    <source>
        <strain evidence="1">HHB10654</strain>
    </source>
</reference>
<reference evidence="1" key="1">
    <citation type="submission" date="2021-03" db="EMBL/GenBank/DDBJ databases">
        <authorList>
            <consortium name="DOE Joint Genome Institute"/>
            <person name="Ahrendt S."/>
            <person name="Looney B.P."/>
            <person name="Miyauchi S."/>
            <person name="Morin E."/>
            <person name="Drula E."/>
            <person name="Courty P.E."/>
            <person name="Chicoki N."/>
            <person name="Fauchery L."/>
            <person name="Kohler A."/>
            <person name="Kuo A."/>
            <person name="Labutti K."/>
            <person name="Pangilinan J."/>
            <person name="Lipzen A."/>
            <person name="Riley R."/>
            <person name="Andreopoulos W."/>
            <person name="He G."/>
            <person name="Johnson J."/>
            <person name="Barry K.W."/>
            <person name="Grigoriev I.V."/>
            <person name="Nagy L."/>
            <person name="Hibbett D."/>
            <person name="Henrissat B."/>
            <person name="Matheny P.B."/>
            <person name="Labbe J."/>
            <person name="Martin F."/>
        </authorList>
    </citation>
    <scope>NUCLEOTIDE SEQUENCE</scope>
    <source>
        <strain evidence="1">HHB10654</strain>
    </source>
</reference>
<evidence type="ECO:0000313" key="2">
    <source>
        <dbReference type="Proteomes" id="UP000814140"/>
    </source>
</evidence>
<sequence length="721" mass="81359">MASPIQPVAKSTPIKHNRSGTELHAANPIKINASTDYIKNAADMEGMFVGPMPIDKFLADFVPNNSPDPKSARPIAFNECHPKNGYEDEFVRAIDATELFPGLLVCNTKHKPDTHYPLDRKPDMSVFRKTSAVDEARDAVNWREIELIVEVKPEGHDPFRDPSPKCKDVKRWKFEASSEAADEVRGQIISYAKARFSSQFRTFSFSVVLMGTYGRLIRWDRSGAIVTERFEWSEQQDTLAEFLWRFTHLSEVERGRDDTVTTPSEEEIARARAALELQVYHYPKGVPDVLHKFLIHDDVTGEDHHFVAPLSTAHSQVITGRATFGYGVAYDLERNVCVYLKDSWRIALADMHKEGDIYRLLHEHGVPNIADFQCAGDVQWQGGYELARTQSDGAQSTLTHLYRDEDWACYTTTLIPHVHYRMSLDTIGCPLRTFRSTKQLCSGIKDAIEAHSGAVVKAKVLHRDVSAGNILLHVESGRGLLIDWDLSKIMNPDVLETPRQAWRTASGTWQFISALRLQNPDKVHEISDDMESFVHVLTYHLLRYRQSTFNALGEIVYEIFDASYIDEDRFDKLGGHGKELFFQDRKLSEKTWRHTLAAPCANIVEGLRVLFQPLYNVVSSTRIAESIRVAIQAAEQEAHTALQTAAPLLSVFTAQLDAPDACWPTDDGNEDVYMLMPSVVPARPLKRRMAADPINDTVHSGSSFTSSFKRRRAMSHAASDS</sequence>
<proteinExistence type="predicted"/>
<organism evidence="1 2">
    <name type="scientific">Artomyces pyxidatus</name>
    <dbReference type="NCBI Taxonomy" id="48021"/>
    <lineage>
        <taxon>Eukaryota</taxon>
        <taxon>Fungi</taxon>
        <taxon>Dikarya</taxon>
        <taxon>Basidiomycota</taxon>
        <taxon>Agaricomycotina</taxon>
        <taxon>Agaricomycetes</taxon>
        <taxon>Russulales</taxon>
        <taxon>Auriscalpiaceae</taxon>
        <taxon>Artomyces</taxon>
    </lineage>
</organism>
<comment type="caution">
    <text evidence="1">The sequence shown here is derived from an EMBL/GenBank/DDBJ whole genome shotgun (WGS) entry which is preliminary data.</text>
</comment>
<gene>
    <name evidence="1" type="ORF">BV25DRAFT_1912597</name>
</gene>
<accession>A0ACB8TDN8</accession>
<name>A0ACB8TDN8_9AGAM</name>
<evidence type="ECO:0000313" key="1">
    <source>
        <dbReference type="EMBL" id="KAI0066536.1"/>
    </source>
</evidence>
<keyword evidence="2" id="KW-1185">Reference proteome</keyword>
<protein>
    <submittedName>
        <fullName evidence="1">Uncharacterized protein</fullName>
    </submittedName>
</protein>
<dbReference type="Proteomes" id="UP000814140">
    <property type="component" value="Unassembled WGS sequence"/>
</dbReference>
<dbReference type="EMBL" id="MU277192">
    <property type="protein sequence ID" value="KAI0066536.1"/>
    <property type="molecule type" value="Genomic_DNA"/>
</dbReference>